<evidence type="ECO:0000256" key="1">
    <source>
        <dbReference type="SAM" id="MobiDB-lite"/>
    </source>
</evidence>
<reference evidence="2 3" key="1">
    <citation type="submission" date="2019-09" db="EMBL/GenBank/DDBJ databases">
        <title>Taxonomy of Antarctic Massilia spp.: description of Massilia rubra sp. nov., Massilia aquatica sp. nov., Massilia mucilaginosa sp. nov., Massilia frigida sp. nov. isolated from streams, lakes and regoliths.</title>
        <authorList>
            <person name="Holochova P."/>
            <person name="Sedlacek I."/>
            <person name="Kralova S."/>
            <person name="Maslanova I."/>
            <person name="Busse H.-J."/>
            <person name="Stankova E."/>
            <person name="Vrbovska V."/>
            <person name="Kovarovic V."/>
            <person name="Bartak M."/>
            <person name="Svec P."/>
            <person name="Pantucek R."/>
        </authorList>
    </citation>
    <scope>NUCLEOTIDE SEQUENCE [LARGE SCALE GENOMIC DNA]</scope>
    <source>
        <strain evidence="2 3">CCM 8692</strain>
    </source>
</reference>
<name>A0ABX0LEU2_9BURK</name>
<dbReference type="RefSeq" id="WP_167222923.1">
    <property type="nucleotide sequence ID" value="NZ_VUYU01000004.1"/>
</dbReference>
<accession>A0ABX0LEU2</accession>
<protein>
    <submittedName>
        <fullName evidence="2">Uncharacterized protein</fullName>
    </submittedName>
</protein>
<gene>
    <name evidence="2" type="ORF">F0185_07025</name>
</gene>
<feature type="compositionally biased region" description="Basic residues" evidence="1">
    <location>
        <begin position="350"/>
        <end position="359"/>
    </location>
</feature>
<evidence type="ECO:0000313" key="3">
    <source>
        <dbReference type="Proteomes" id="UP000785613"/>
    </source>
</evidence>
<proteinExistence type="predicted"/>
<dbReference type="Proteomes" id="UP000785613">
    <property type="component" value="Unassembled WGS sequence"/>
</dbReference>
<keyword evidence="3" id="KW-1185">Reference proteome</keyword>
<sequence>MTSLGAARQAHAGVERARAIIAARDPGAGREFARVTGAAAAACGGAWVGDCLNQNDAPLEFSFSTACRDLRYTMEVGGRASAPGSRLAIVNALLTELGLDADWDGVARSFPALQRHATLAWGAWLAARQPRAPGQREPEPTRYKIYAEVPAGPHDAAMTLLRRYLGPAPLAAAPHAQLVMLGAAPGSQRCEFYFELGSRELSFDCLRELLAHVGLAHLRDELAALVGRFDFRRGRSADGLPQAQYGLSYSVLPDGREAEFSLLAFAADLAGGEAWVRQQVLAVAGQRGLDLALYGALTAPLAQPHAGARFHNMITFSVGERAPPGWQISVSPPPGVHVSQAPASAEASHRTARAAKRAGRQCDTSLPARAARHFPQSVLNQRS</sequence>
<dbReference type="EMBL" id="VUYU01000004">
    <property type="protein sequence ID" value="NHZ33341.1"/>
    <property type="molecule type" value="Genomic_DNA"/>
</dbReference>
<feature type="region of interest" description="Disordered" evidence="1">
    <location>
        <begin position="334"/>
        <end position="383"/>
    </location>
</feature>
<comment type="caution">
    <text evidence="2">The sequence shown here is derived from an EMBL/GenBank/DDBJ whole genome shotgun (WGS) entry which is preliminary data.</text>
</comment>
<evidence type="ECO:0000313" key="2">
    <source>
        <dbReference type="EMBL" id="NHZ33341.1"/>
    </source>
</evidence>
<organism evidence="2 3">
    <name type="scientific">Massilia rubra</name>
    <dbReference type="NCBI Taxonomy" id="2607910"/>
    <lineage>
        <taxon>Bacteria</taxon>
        <taxon>Pseudomonadati</taxon>
        <taxon>Pseudomonadota</taxon>
        <taxon>Betaproteobacteria</taxon>
        <taxon>Burkholderiales</taxon>
        <taxon>Oxalobacteraceae</taxon>
        <taxon>Telluria group</taxon>
        <taxon>Massilia</taxon>
    </lineage>
</organism>